<keyword evidence="2" id="KW-1185">Reference proteome</keyword>
<gene>
    <name evidence="1" type="ORF">J2X20_004425</name>
</gene>
<name>A0ABU1YSC5_ROSSA</name>
<evidence type="ECO:0000313" key="1">
    <source>
        <dbReference type="EMBL" id="MDR7271757.1"/>
    </source>
</evidence>
<keyword evidence="1" id="KW-0830">Ubiquinone</keyword>
<dbReference type="Proteomes" id="UP001180453">
    <property type="component" value="Unassembled WGS sequence"/>
</dbReference>
<comment type="caution">
    <text evidence="1">The sequence shown here is derived from an EMBL/GenBank/DDBJ whole genome shotgun (WGS) entry which is preliminary data.</text>
</comment>
<organism evidence="1 2">
    <name type="scientific">Roseateles saccharophilus</name>
    <name type="common">Pseudomonas saccharophila</name>
    <dbReference type="NCBI Taxonomy" id="304"/>
    <lineage>
        <taxon>Bacteria</taxon>
        <taxon>Pseudomonadati</taxon>
        <taxon>Pseudomonadota</taxon>
        <taxon>Betaproteobacteria</taxon>
        <taxon>Burkholderiales</taxon>
        <taxon>Sphaerotilaceae</taxon>
        <taxon>Roseateles</taxon>
    </lineage>
</organism>
<dbReference type="EMBL" id="JAVDXU010000003">
    <property type="protein sequence ID" value="MDR7271757.1"/>
    <property type="molecule type" value="Genomic_DNA"/>
</dbReference>
<dbReference type="RefSeq" id="WP_310269557.1">
    <property type="nucleotide sequence ID" value="NZ_JAVDXU010000003.1"/>
</dbReference>
<protein>
    <submittedName>
        <fullName evidence="1">Ubiquinone biosynthesis protein UbiJ</fullName>
    </submittedName>
</protein>
<accession>A0ABU1YSC5</accession>
<sequence>MSASWPMPPLPSLSPLLMPALQDRLVLLINHVVSREPIAAQRLRPLAGRGLVVHLAGWPGLLPAAPDLILGVTPAGLFERLDAAPQGASGLRIEIDASNPAKLALGALTGEPPTVSVQGDAAVAGEMHWLMDNLRWDIEDDLAGIVGPLPARQLAQFGRTLRRTLSGMAARFAKTTSGSGA</sequence>
<proteinExistence type="predicted"/>
<evidence type="ECO:0000313" key="2">
    <source>
        <dbReference type="Proteomes" id="UP001180453"/>
    </source>
</evidence>
<reference evidence="1 2" key="1">
    <citation type="submission" date="2023-07" db="EMBL/GenBank/DDBJ databases">
        <title>Sorghum-associated microbial communities from plants grown in Nebraska, USA.</title>
        <authorList>
            <person name="Schachtman D."/>
        </authorList>
    </citation>
    <scope>NUCLEOTIDE SEQUENCE [LARGE SCALE GENOMIC DNA]</scope>
    <source>
        <strain evidence="1 2">BE314</strain>
    </source>
</reference>